<dbReference type="InterPro" id="IPR003653">
    <property type="entry name" value="Peptidase_C48_C"/>
</dbReference>
<dbReference type="Proteomes" id="UP000054350">
    <property type="component" value="Unassembled WGS sequence"/>
</dbReference>
<evidence type="ECO:0000313" key="8">
    <source>
        <dbReference type="Proteomes" id="UP000054350"/>
    </source>
</evidence>
<dbReference type="STRING" id="578462.A0A0L0SHK2"/>
<keyword evidence="4" id="KW-0788">Thiol protease</keyword>
<gene>
    <name evidence="7" type="ORF">AMAG_07227</name>
</gene>
<dbReference type="EMBL" id="GG745339">
    <property type="protein sequence ID" value="KNE61961.1"/>
    <property type="molecule type" value="Genomic_DNA"/>
</dbReference>
<dbReference type="GO" id="GO:0006508">
    <property type="term" value="P:proteolysis"/>
    <property type="evidence" value="ECO:0007669"/>
    <property type="project" value="UniProtKB-KW"/>
</dbReference>
<reference evidence="8" key="2">
    <citation type="submission" date="2009-11" db="EMBL/GenBank/DDBJ databases">
        <title>The Genome Sequence of Allomyces macrogynus strain ATCC 38327.</title>
        <authorList>
            <consortium name="The Broad Institute Genome Sequencing Platform"/>
            <person name="Russ C."/>
            <person name="Cuomo C."/>
            <person name="Shea T."/>
            <person name="Young S.K."/>
            <person name="Zeng Q."/>
            <person name="Koehrsen M."/>
            <person name="Haas B."/>
            <person name="Borodovsky M."/>
            <person name="Guigo R."/>
            <person name="Alvarado L."/>
            <person name="Berlin A."/>
            <person name="Borenstein D."/>
            <person name="Chen Z."/>
            <person name="Engels R."/>
            <person name="Freedman E."/>
            <person name="Gellesch M."/>
            <person name="Goldberg J."/>
            <person name="Griggs A."/>
            <person name="Gujja S."/>
            <person name="Heiman D."/>
            <person name="Hepburn T."/>
            <person name="Howarth C."/>
            <person name="Jen D."/>
            <person name="Larson L."/>
            <person name="Lewis B."/>
            <person name="Mehta T."/>
            <person name="Park D."/>
            <person name="Pearson M."/>
            <person name="Roberts A."/>
            <person name="Saif S."/>
            <person name="Shenoy N."/>
            <person name="Sisk P."/>
            <person name="Stolte C."/>
            <person name="Sykes S."/>
            <person name="Walk T."/>
            <person name="White J."/>
            <person name="Yandava C."/>
            <person name="Burger G."/>
            <person name="Gray M.W."/>
            <person name="Holland P.W.H."/>
            <person name="King N."/>
            <person name="Lang F.B.F."/>
            <person name="Roger A.J."/>
            <person name="Ruiz-Trillo I."/>
            <person name="Lander E."/>
            <person name="Nusbaum C."/>
        </authorList>
    </citation>
    <scope>NUCLEOTIDE SEQUENCE [LARGE SCALE GENOMIC DNA]</scope>
    <source>
        <strain evidence="8">ATCC 38327</strain>
    </source>
</reference>
<dbReference type="SUPFAM" id="SSF54001">
    <property type="entry name" value="Cysteine proteinases"/>
    <property type="match status" value="1"/>
</dbReference>
<dbReference type="GO" id="GO:0016929">
    <property type="term" value="F:deSUMOylase activity"/>
    <property type="evidence" value="ECO:0007669"/>
    <property type="project" value="TreeGrafter"/>
</dbReference>
<dbReference type="AlphaFoldDB" id="A0A0L0SHK2"/>
<evidence type="ECO:0000256" key="2">
    <source>
        <dbReference type="ARBA" id="ARBA00022670"/>
    </source>
</evidence>
<evidence type="ECO:0000256" key="4">
    <source>
        <dbReference type="ARBA" id="ARBA00022807"/>
    </source>
</evidence>
<evidence type="ECO:0000256" key="5">
    <source>
        <dbReference type="SAM" id="MobiDB-lite"/>
    </source>
</evidence>
<dbReference type="GO" id="GO:0016926">
    <property type="term" value="P:protein desumoylation"/>
    <property type="evidence" value="ECO:0007669"/>
    <property type="project" value="TreeGrafter"/>
</dbReference>
<organism evidence="7 8">
    <name type="scientific">Allomyces macrogynus (strain ATCC 38327)</name>
    <name type="common">Allomyces javanicus var. macrogynus</name>
    <dbReference type="NCBI Taxonomy" id="578462"/>
    <lineage>
        <taxon>Eukaryota</taxon>
        <taxon>Fungi</taxon>
        <taxon>Fungi incertae sedis</taxon>
        <taxon>Blastocladiomycota</taxon>
        <taxon>Blastocladiomycetes</taxon>
        <taxon>Blastocladiales</taxon>
        <taxon>Blastocladiaceae</taxon>
        <taxon>Allomyces</taxon>
    </lineage>
</organism>
<dbReference type="PROSITE" id="PS50600">
    <property type="entry name" value="ULP_PROTEASE"/>
    <property type="match status" value="1"/>
</dbReference>
<feature type="region of interest" description="Disordered" evidence="5">
    <location>
        <begin position="113"/>
        <end position="180"/>
    </location>
</feature>
<keyword evidence="3" id="KW-0378">Hydrolase</keyword>
<reference evidence="7 8" key="1">
    <citation type="submission" date="2009-11" db="EMBL/GenBank/DDBJ databases">
        <title>Annotation of Allomyces macrogynus ATCC 38327.</title>
        <authorList>
            <consortium name="The Broad Institute Genome Sequencing Platform"/>
            <person name="Russ C."/>
            <person name="Cuomo C."/>
            <person name="Burger G."/>
            <person name="Gray M.W."/>
            <person name="Holland P.W.H."/>
            <person name="King N."/>
            <person name="Lang F.B.F."/>
            <person name="Roger A.J."/>
            <person name="Ruiz-Trillo I."/>
            <person name="Young S.K."/>
            <person name="Zeng Q."/>
            <person name="Gargeya S."/>
            <person name="Fitzgerald M."/>
            <person name="Haas B."/>
            <person name="Abouelleil A."/>
            <person name="Alvarado L."/>
            <person name="Arachchi H.M."/>
            <person name="Berlin A."/>
            <person name="Chapman S.B."/>
            <person name="Gearin G."/>
            <person name="Goldberg J."/>
            <person name="Griggs A."/>
            <person name="Gujja S."/>
            <person name="Hansen M."/>
            <person name="Heiman D."/>
            <person name="Howarth C."/>
            <person name="Larimer J."/>
            <person name="Lui A."/>
            <person name="MacDonald P.J.P."/>
            <person name="McCowen C."/>
            <person name="Montmayeur A."/>
            <person name="Murphy C."/>
            <person name="Neiman D."/>
            <person name="Pearson M."/>
            <person name="Priest M."/>
            <person name="Roberts A."/>
            <person name="Saif S."/>
            <person name="Shea T."/>
            <person name="Sisk P."/>
            <person name="Stolte C."/>
            <person name="Sykes S."/>
            <person name="Wortman J."/>
            <person name="Nusbaum C."/>
            <person name="Birren B."/>
        </authorList>
    </citation>
    <scope>NUCLEOTIDE SEQUENCE [LARGE SCALE GENOMIC DNA]</scope>
    <source>
        <strain evidence="7 8">ATCC 38327</strain>
    </source>
</reference>
<feature type="domain" description="Ubiquitin-like protease family profile" evidence="6">
    <location>
        <begin position="211"/>
        <end position="381"/>
    </location>
</feature>
<dbReference type="VEuPathDB" id="FungiDB:AMAG_07227"/>
<dbReference type="InterPro" id="IPR038765">
    <property type="entry name" value="Papain-like_cys_pep_sf"/>
</dbReference>
<dbReference type="PANTHER" id="PTHR12606">
    <property type="entry name" value="SENTRIN/SUMO-SPECIFIC PROTEASE"/>
    <property type="match status" value="1"/>
</dbReference>
<proteinExistence type="inferred from homology"/>
<evidence type="ECO:0000259" key="6">
    <source>
        <dbReference type="PROSITE" id="PS50600"/>
    </source>
</evidence>
<dbReference type="Pfam" id="PF02902">
    <property type="entry name" value="Peptidase_C48"/>
    <property type="match status" value="1"/>
</dbReference>
<feature type="compositionally biased region" description="Polar residues" evidence="5">
    <location>
        <begin position="170"/>
        <end position="180"/>
    </location>
</feature>
<keyword evidence="8" id="KW-1185">Reference proteome</keyword>
<keyword evidence="2" id="KW-0645">Protease</keyword>
<dbReference type="GO" id="GO:0005634">
    <property type="term" value="C:nucleus"/>
    <property type="evidence" value="ECO:0007669"/>
    <property type="project" value="TreeGrafter"/>
</dbReference>
<dbReference type="PANTHER" id="PTHR12606:SF141">
    <property type="entry name" value="GH15225P-RELATED"/>
    <property type="match status" value="1"/>
</dbReference>
<protein>
    <recommendedName>
        <fullName evidence="6">Ubiquitin-like protease family profile domain-containing protein</fullName>
    </recommendedName>
</protein>
<dbReference type="OrthoDB" id="1939479at2759"/>
<comment type="similarity">
    <text evidence="1">Belongs to the peptidase C48 family.</text>
</comment>
<accession>A0A0L0SHK2</accession>
<sequence>MTTNFAEYDQLKAAALANQSMTQQQLDQLDAHLRGLDLTPQCIQADQLPTFRPGWLDAAMQNPEYVALLARAESAATSSSSAPVAASPMDVDQPLPPPLDVPVSQNVVLTLTPALDRPDTPRLPAASETAPAPPRVSKAKRLPSDVNLGPKSTKRVKTGKAGNAAKNDASGATASNSVESASSLADPVEAAYQSIFQDPEKEPVVSVHHLETLTRKDLRCLRDKGWLGDQVINGYGRMLADHCRKSGGALPNIHFFDSFFYQHICAYGHKQVARWTKRFDLFALDLLLFPVHLSQHWCLGCVNFRRKRIEYYDSLHGPVGPYFAKVRKYLDAEHRTKKGGAPFDFDGWTDYYPTAPGHEQIPRQTNGYDCGVFTCAFMHHVVNQGAEWQFKQEDMAAWRRRIVHEFVEYGRECKLAQSQSRRQQRQQGSQSA</sequence>
<evidence type="ECO:0000256" key="1">
    <source>
        <dbReference type="ARBA" id="ARBA00005234"/>
    </source>
</evidence>
<name>A0A0L0SHK2_ALLM3</name>
<evidence type="ECO:0000313" key="7">
    <source>
        <dbReference type="EMBL" id="KNE61961.1"/>
    </source>
</evidence>
<dbReference type="eggNOG" id="KOG0778">
    <property type="taxonomic scope" value="Eukaryota"/>
</dbReference>
<evidence type="ECO:0000256" key="3">
    <source>
        <dbReference type="ARBA" id="ARBA00022801"/>
    </source>
</evidence>
<dbReference type="Gene3D" id="3.40.395.10">
    <property type="entry name" value="Adenoviral Proteinase, Chain A"/>
    <property type="match status" value="1"/>
</dbReference>